<comment type="similarity">
    <text evidence="1">Belongs to the cytochrome P450 family.</text>
</comment>
<dbReference type="SUPFAM" id="SSF48264">
    <property type="entry name" value="Cytochrome P450"/>
    <property type="match status" value="1"/>
</dbReference>
<dbReference type="InterPro" id="IPR002401">
    <property type="entry name" value="Cyt_P450_E_grp-I"/>
</dbReference>
<evidence type="ECO:0000313" key="8">
    <source>
        <dbReference type="EMBL" id="RMI12442.1"/>
    </source>
</evidence>
<sequence length="329" mass="36116">MQPPPEHIRRLALACAEDGRVFRGDSRTLVIADAEIARDVLEAPGFLLKAPAVLRDPRPSSARRDFHEIVRSIAPACRDRAAGLDVRALAVGRWPAHGVSAFRHQVMQPAIEEVLADDVRDRVRRLVAVRDRVSRVPGATTLMDVLGQGRATTSSDMELVRAVIGTGRPLGHALASTVYLMLHHRDRARAATVEHLVRESLRLAPPAWLVVREIAEADAAPDSLGGDALRGVRSIAVCVYLAQRDPAVWSAPDVWDPSRWDGRTRNTLGFLPFGAGEERCFGRGLSYDLLVQVVGALRERLDQLTITRESALRPGPLFGLADFDTALRR</sequence>
<keyword evidence="6" id="KW-0503">Monooxygenase</keyword>
<keyword evidence="4" id="KW-0560">Oxidoreductase</keyword>
<dbReference type="GO" id="GO:0005506">
    <property type="term" value="F:iron ion binding"/>
    <property type="evidence" value="ECO:0007669"/>
    <property type="project" value="InterPro"/>
</dbReference>
<keyword evidence="2 7" id="KW-0349">Heme</keyword>
<dbReference type="InterPro" id="IPR050196">
    <property type="entry name" value="Cytochrome_P450_Monoox"/>
</dbReference>
<evidence type="ECO:0000256" key="5">
    <source>
        <dbReference type="ARBA" id="ARBA00023004"/>
    </source>
</evidence>
<accession>A0A3M2JF96</accession>
<dbReference type="AlphaFoldDB" id="A0A3M2JF96"/>
<evidence type="ECO:0000256" key="7">
    <source>
        <dbReference type="PIRSR" id="PIRSR602401-1"/>
    </source>
</evidence>
<dbReference type="InterPro" id="IPR001128">
    <property type="entry name" value="Cyt_P450"/>
</dbReference>
<dbReference type="Gene3D" id="1.10.630.10">
    <property type="entry name" value="Cytochrome P450"/>
    <property type="match status" value="1"/>
</dbReference>
<evidence type="ECO:0000313" key="9">
    <source>
        <dbReference type="Proteomes" id="UP000269289"/>
    </source>
</evidence>
<comment type="cofactor">
    <cofactor evidence="7">
        <name>heme</name>
        <dbReference type="ChEBI" id="CHEBI:30413"/>
    </cofactor>
</comment>
<keyword evidence="9" id="KW-1185">Reference proteome</keyword>
<reference evidence="8 9" key="1">
    <citation type="submission" date="2018-10" db="EMBL/GenBank/DDBJ databases">
        <title>Isolation, diversity and antifungal activity of actinobacteria from wheat.</title>
        <authorList>
            <person name="Han C."/>
        </authorList>
    </citation>
    <scope>NUCLEOTIDE SEQUENCE [LARGE SCALE GENOMIC DNA]</scope>
    <source>
        <strain evidence="8 9">NEAU-YY56</strain>
    </source>
</reference>
<dbReference type="GO" id="GO:0016705">
    <property type="term" value="F:oxidoreductase activity, acting on paired donors, with incorporation or reduction of molecular oxygen"/>
    <property type="evidence" value="ECO:0007669"/>
    <property type="project" value="InterPro"/>
</dbReference>
<evidence type="ECO:0000256" key="1">
    <source>
        <dbReference type="ARBA" id="ARBA00010617"/>
    </source>
</evidence>
<name>A0A3M2JF96_9CELL</name>
<dbReference type="PANTHER" id="PTHR24291">
    <property type="entry name" value="CYTOCHROME P450 FAMILY 4"/>
    <property type="match status" value="1"/>
</dbReference>
<keyword evidence="5 7" id="KW-0408">Iron</keyword>
<organism evidence="8 9">
    <name type="scientific">Cellulomonas triticagri</name>
    <dbReference type="NCBI Taxonomy" id="2483352"/>
    <lineage>
        <taxon>Bacteria</taxon>
        <taxon>Bacillati</taxon>
        <taxon>Actinomycetota</taxon>
        <taxon>Actinomycetes</taxon>
        <taxon>Micrococcales</taxon>
        <taxon>Cellulomonadaceae</taxon>
        <taxon>Cellulomonas</taxon>
    </lineage>
</organism>
<comment type="caution">
    <text evidence="8">The sequence shown here is derived from an EMBL/GenBank/DDBJ whole genome shotgun (WGS) entry which is preliminary data.</text>
</comment>
<dbReference type="InterPro" id="IPR036396">
    <property type="entry name" value="Cyt_P450_sf"/>
</dbReference>
<evidence type="ECO:0000256" key="4">
    <source>
        <dbReference type="ARBA" id="ARBA00023002"/>
    </source>
</evidence>
<gene>
    <name evidence="8" type="ORF">EBM89_08640</name>
</gene>
<dbReference type="PRINTS" id="PR00463">
    <property type="entry name" value="EP450I"/>
</dbReference>
<evidence type="ECO:0000256" key="6">
    <source>
        <dbReference type="ARBA" id="ARBA00023033"/>
    </source>
</evidence>
<evidence type="ECO:0000256" key="2">
    <source>
        <dbReference type="ARBA" id="ARBA00022617"/>
    </source>
</evidence>
<evidence type="ECO:0000256" key="3">
    <source>
        <dbReference type="ARBA" id="ARBA00022723"/>
    </source>
</evidence>
<proteinExistence type="inferred from homology"/>
<keyword evidence="3 7" id="KW-0479">Metal-binding</keyword>
<dbReference type="Proteomes" id="UP000269289">
    <property type="component" value="Unassembled WGS sequence"/>
</dbReference>
<dbReference type="EMBL" id="RFFI01000038">
    <property type="protein sequence ID" value="RMI12442.1"/>
    <property type="molecule type" value="Genomic_DNA"/>
</dbReference>
<dbReference type="Pfam" id="PF00067">
    <property type="entry name" value="p450"/>
    <property type="match status" value="1"/>
</dbReference>
<dbReference type="GO" id="GO:0004497">
    <property type="term" value="F:monooxygenase activity"/>
    <property type="evidence" value="ECO:0007669"/>
    <property type="project" value="UniProtKB-KW"/>
</dbReference>
<feature type="binding site" description="axial binding residue" evidence="7">
    <location>
        <position position="280"/>
    </location>
    <ligand>
        <name>heme</name>
        <dbReference type="ChEBI" id="CHEBI:30413"/>
    </ligand>
    <ligandPart>
        <name>Fe</name>
        <dbReference type="ChEBI" id="CHEBI:18248"/>
    </ligandPart>
</feature>
<dbReference type="PANTHER" id="PTHR24291:SF50">
    <property type="entry name" value="BIFUNCTIONAL ALBAFLAVENONE MONOOXYGENASE_TERPENE SYNTHASE"/>
    <property type="match status" value="1"/>
</dbReference>
<protein>
    <submittedName>
        <fullName evidence="8">Cytochrome P450</fullName>
    </submittedName>
</protein>
<dbReference type="GO" id="GO:0020037">
    <property type="term" value="F:heme binding"/>
    <property type="evidence" value="ECO:0007669"/>
    <property type="project" value="InterPro"/>
</dbReference>